<dbReference type="STRING" id="66420.A0A194PHP8"/>
<dbReference type="Gene3D" id="1.10.1300.10">
    <property type="entry name" value="3'5'-cyclic nucleotide phosphodiesterase, catalytic domain"/>
    <property type="match status" value="1"/>
</dbReference>
<dbReference type="PROSITE" id="PS00126">
    <property type="entry name" value="PDEASE_I_1"/>
    <property type="match status" value="1"/>
</dbReference>
<evidence type="ECO:0000256" key="3">
    <source>
        <dbReference type="ARBA" id="ARBA00022723"/>
    </source>
</evidence>
<evidence type="ECO:0000256" key="6">
    <source>
        <dbReference type="PIRSR" id="PIRSR623088-3"/>
    </source>
</evidence>
<dbReference type="PANTHER" id="PTHR11347">
    <property type="entry name" value="CYCLIC NUCLEOTIDE PHOSPHODIESTERASE"/>
    <property type="match status" value="1"/>
</dbReference>
<keyword evidence="2" id="KW-0140">cGMP</keyword>
<dbReference type="CDD" id="cd00077">
    <property type="entry name" value="HDc"/>
    <property type="match status" value="1"/>
</dbReference>
<dbReference type="InterPro" id="IPR023088">
    <property type="entry name" value="PDEase"/>
</dbReference>
<dbReference type="EC" id="3.1.4.-" evidence="7"/>
<dbReference type="SUPFAM" id="SSF109604">
    <property type="entry name" value="HD-domain/PDEase-like"/>
    <property type="match status" value="1"/>
</dbReference>
<evidence type="ECO:0000313" key="10">
    <source>
        <dbReference type="Proteomes" id="UP000053268"/>
    </source>
</evidence>
<keyword evidence="4 7" id="KW-0378">Hydrolase</keyword>
<keyword evidence="3 6" id="KW-0479">Metal-binding</keyword>
<dbReference type="SUPFAM" id="SSF55781">
    <property type="entry name" value="GAF domain-like"/>
    <property type="match status" value="1"/>
</dbReference>
<evidence type="ECO:0000256" key="4">
    <source>
        <dbReference type="ARBA" id="ARBA00022801"/>
    </source>
</evidence>
<dbReference type="InterPro" id="IPR002073">
    <property type="entry name" value="PDEase_catalytic_dom"/>
</dbReference>
<dbReference type="Gene3D" id="3.30.450.40">
    <property type="match status" value="1"/>
</dbReference>
<accession>A0A194PHP8</accession>
<dbReference type="GO" id="GO:0007165">
    <property type="term" value="P:signal transduction"/>
    <property type="evidence" value="ECO:0007669"/>
    <property type="project" value="InterPro"/>
</dbReference>
<evidence type="ECO:0000256" key="7">
    <source>
        <dbReference type="RuleBase" id="RU363067"/>
    </source>
</evidence>
<dbReference type="PRINTS" id="PR00387">
    <property type="entry name" value="PDIESTERASE1"/>
</dbReference>
<feature type="binding site" evidence="6">
    <location>
        <position position="608"/>
    </location>
    <ligand>
        <name>Zn(2+)</name>
        <dbReference type="ChEBI" id="CHEBI:29105"/>
        <label>1</label>
    </ligand>
</feature>
<dbReference type="GO" id="GO:0046872">
    <property type="term" value="F:metal ion binding"/>
    <property type="evidence" value="ECO:0007669"/>
    <property type="project" value="UniProtKB-KW"/>
</dbReference>
<evidence type="ECO:0000259" key="8">
    <source>
        <dbReference type="PROSITE" id="PS51845"/>
    </source>
</evidence>
<reference evidence="9 10" key="1">
    <citation type="journal article" date="2015" name="Nat. Commun.">
        <title>Outbred genome sequencing and CRISPR/Cas9 gene editing in butterflies.</title>
        <authorList>
            <person name="Li X."/>
            <person name="Fan D."/>
            <person name="Zhang W."/>
            <person name="Liu G."/>
            <person name="Zhang L."/>
            <person name="Zhao L."/>
            <person name="Fang X."/>
            <person name="Chen L."/>
            <person name="Dong Y."/>
            <person name="Chen Y."/>
            <person name="Ding Y."/>
            <person name="Zhao R."/>
            <person name="Feng M."/>
            <person name="Zhu Y."/>
            <person name="Feng Y."/>
            <person name="Jiang X."/>
            <person name="Zhu D."/>
            <person name="Xiang H."/>
            <person name="Feng X."/>
            <person name="Li S."/>
            <person name="Wang J."/>
            <person name="Zhang G."/>
            <person name="Kronforst M.R."/>
            <person name="Wang W."/>
        </authorList>
    </citation>
    <scope>NUCLEOTIDE SEQUENCE [LARGE SCALE GENOMIC DNA]</scope>
    <source>
        <strain evidence="9">Ya'a_city_454_Px</strain>
        <tissue evidence="9">Whole body</tissue>
    </source>
</reference>
<dbReference type="InterPro" id="IPR036971">
    <property type="entry name" value="PDEase_catalytic_dom_sf"/>
</dbReference>
<evidence type="ECO:0000256" key="1">
    <source>
        <dbReference type="ARBA" id="ARBA00007648"/>
    </source>
</evidence>
<dbReference type="Proteomes" id="UP000053268">
    <property type="component" value="Unassembled WGS sequence"/>
</dbReference>
<dbReference type="SMART" id="SM00065">
    <property type="entry name" value="GAF"/>
    <property type="match status" value="1"/>
</dbReference>
<feature type="binding site" evidence="6">
    <location>
        <position position="486"/>
    </location>
    <ligand>
        <name>Zn(2+)</name>
        <dbReference type="ChEBI" id="CHEBI:29105"/>
        <label>1</label>
    </ligand>
</feature>
<dbReference type="SMART" id="SM00471">
    <property type="entry name" value="HDc"/>
    <property type="match status" value="1"/>
</dbReference>
<organism evidence="9 10">
    <name type="scientific">Papilio xuthus</name>
    <name type="common">Asian swallowtail butterfly</name>
    <dbReference type="NCBI Taxonomy" id="66420"/>
    <lineage>
        <taxon>Eukaryota</taxon>
        <taxon>Metazoa</taxon>
        <taxon>Ecdysozoa</taxon>
        <taxon>Arthropoda</taxon>
        <taxon>Hexapoda</taxon>
        <taxon>Insecta</taxon>
        <taxon>Pterygota</taxon>
        <taxon>Neoptera</taxon>
        <taxon>Endopterygota</taxon>
        <taxon>Lepidoptera</taxon>
        <taxon>Glossata</taxon>
        <taxon>Ditrysia</taxon>
        <taxon>Papilionoidea</taxon>
        <taxon>Papilionidae</taxon>
        <taxon>Papilioninae</taxon>
        <taxon>Papilio</taxon>
    </lineage>
</organism>
<dbReference type="Pfam" id="PF01590">
    <property type="entry name" value="GAF"/>
    <property type="match status" value="1"/>
</dbReference>
<dbReference type="EMBL" id="KQ459603">
    <property type="protein sequence ID" value="KPI92941.1"/>
    <property type="molecule type" value="Genomic_DNA"/>
</dbReference>
<dbReference type="InterPro" id="IPR003607">
    <property type="entry name" value="HD/PDEase_dom"/>
</dbReference>
<feature type="binding site" evidence="6">
    <location>
        <position position="485"/>
    </location>
    <ligand>
        <name>Zn(2+)</name>
        <dbReference type="ChEBI" id="CHEBI:29105"/>
        <label>1</label>
    </ligand>
</feature>
<gene>
    <name evidence="9" type="ORF">RR46_14162</name>
</gene>
<proteinExistence type="inferred from homology"/>
<feature type="domain" description="PDEase" evidence="8">
    <location>
        <begin position="368"/>
        <end position="702"/>
    </location>
</feature>
<dbReference type="InterPro" id="IPR023174">
    <property type="entry name" value="PDEase_CS"/>
</dbReference>
<dbReference type="Pfam" id="PF00233">
    <property type="entry name" value="PDEase_I"/>
    <property type="match status" value="1"/>
</dbReference>
<dbReference type="PROSITE" id="PS51845">
    <property type="entry name" value="PDEASE_I_2"/>
    <property type="match status" value="1"/>
</dbReference>
<keyword evidence="10" id="KW-1185">Reference proteome</keyword>
<name>A0A194PHP8_PAPXU</name>
<feature type="binding site" evidence="6">
    <location>
        <position position="447"/>
    </location>
    <ligand>
        <name>Zn(2+)</name>
        <dbReference type="ChEBI" id="CHEBI:29105"/>
        <label>1</label>
    </ligand>
</feature>
<sequence>MIARRQRRKSVQNSDPGKILDLVMSLTDDKSAQLQTKINTYLIQECEAEQALLVAVSREHSDAFIEAVGSSMLMRKRKICLTEKFKVVLESVGEQTEYLSNMEEDFKSFVEPTLESENPKKRVVMFPIPDDPFSLIVCIVSPTVQEDRVGLIIYEAFLFFWPVLKKSIMLEYERTVKYKCQQLLRVARRLFTQVEKLQTLLHMAMEQAKMLMSAEYCSVMLIDVDQMELVEIYDPMELQMTNTETVKRRFKMDVGIVGIVVNTGNLVNVKNPEKHPKFNPEIDAYPGISCRSLLCFPIRDQSGIIGVGSLYNKLGDPYFDAMDEEMALAFSVYCGVCIVHSMVYQKMQEAHIRNALANELVMYHMKVGDAEVSRLLECTGFHKHPHFASLSFNVRALPPRELPCYVLKMFSDLGLQKKFNLNAMKLARFVLHVKKGYRDVPYHNWMHAFNVAQWAYAALVNYKLVSSGYLNDLQALMYLIACLVHDLDHRGTTNRFQIMGLDRTVDVAGTVAETSLAALYSSEGSVMERHHLAQAVCVLNTEGCDVLAALPRADYDRAIIMLKDYVLATDLANFFKNLPEYEMIAMDYQKGNRLHCAALQALLMNFADLSDQLKDWSVIKKTAAAVLTEFFKQGELEKSRGEPALAFMDRDKCFIPALEQEFLTTTCMPLYSLLAKIIPKAEACTKVLEGHLKQWEAASYVFSEVPISAGLSVLLSPELDNLIEQSIKEREEELAESAKKTEATDED</sequence>
<dbReference type="GO" id="GO:0004114">
    <property type="term" value="F:3',5'-cyclic-nucleotide phosphodiesterase activity"/>
    <property type="evidence" value="ECO:0007669"/>
    <property type="project" value="InterPro"/>
</dbReference>
<dbReference type="InterPro" id="IPR029016">
    <property type="entry name" value="GAF-like_dom_sf"/>
</dbReference>
<comment type="cofactor">
    <cofactor evidence="7">
        <name>a divalent metal cation</name>
        <dbReference type="ChEBI" id="CHEBI:60240"/>
    </cofactor>
    <text evidence="7">Binds 2 divalent metal cations per subunit. Site 1 may preferentially bind zinc ions, while site 2 has a preference for magnesium and/or manganese ions.</text>
</comment>
<evidence type="ECO:0000313" key="9">
    <source>
        <dbReference type="EMBL" id="KPI92941.1"/>
    </source>
</evidence>
<protein>
    <recommendedName>
        <fullName evidence="7">Phosphodiesterase</fullName>
        <ecNumber evidence="7">3.1.4.-</ecNumber>
    </recommendedName>
</protein>
<comment type="similarity">
    <text evidence="1 7">Belongs to the cyclic nucleotide phosphodiesterase family.</text>
</comment>
<feature type="binding site" evidence="6">
    <location>
        <position position="486"/>
    </location>
    <ligand>
        <name>Zn(2+)</name>
        <dbReference type="ChEBI" id="CHEBI:29105"/>
        <label>2</label>
    </ligand>
</feature>
<dbReference type="InterPro" id="IPR003018">
    <property type="entry name" value="GAF"/>
</dbReference>
<feature type="active site" description="Proton donor" evidence="5">
    <location>
        <position position="443"/>
    </location>
</feature>
<evidence type="ECO:0000256" key="5">
    <source>
        <dbReference type="PIRSR" id="PIRSR623088-1"/>
    </source>
</evidence>
<evidence type="ECO:0000256" key="2">
    <source>
        <dbReference type="ARBA" id="ARBA00022535"/>
    </source>
</evidence>
<dbReference type="AlphaFoldDB" id="A0A194PHP8"/>